<feature type="domain" description="LysM" evidence="2">
    <location>
        <begin position="100"/>
        <end position="145"/>
    </location>
</feature>
<protein>
    <recommendedName>
        <fullName evidence="2">LysM domain-containing protein</fullName>
    </recommendedName>
</protein>
<accession>A0A1F8H0K3</accession>
<reference evidence="3 4" key="1">
    <citation type="journal article" date="2016" name="Nat. Commun.">
        <title>Thousands of microbial genomes shed light on interconnected biogeochemical processes in an aquifer system.</title>
        <authorList>
            <person name="Anantharaman K."/>
            <person name="Brown C.T."/>
            <person name="Hug L.A."/>
            <person name="Sharon I."/>
            <person name="Castelle C.J."/>
            <person name="Probst A.J."/>
            <person name="Thomas B.C."/>
            <person name="Singh A."/>
            <person name="Wilkins M.J."/>
            <person name="Karaoz U."/>
            <person name="Brodie E.L."/>
            <person name="Williams K.H."/>
            <person name="Hubbard S.S."/>
            <person name="Banfield J.F."/>
        </authorList>
    </citation>
    <scope>NUCLEOTIDE SEQUENCE [LARGE SCALE GENOMIC DNA]</scope>
</reference>
<dbReference type="Proteomes" id="UP000177676">
    <property type="component" value="Unassembled WGS sequence"/>
</dbReference>
<organism evidence="3 4">
    <name type="scientific">Candidatus Yanofskybacteria bacterium RIFCSPLOWO2_02_FULL_43_10b</name>
    <dbReference type="NCBI Taxonomy" id="1802704"/>
    <lineage>
        <taxon>Bacteria</taxon>
        <taxon>Candidatus Yanofskyibacteriota</taxon>
    </lineage>
</organism>
<evidence type="ECO:0000313" key="3">
    <source>
        <dbReference type="EMBL" id="OGN31192.1"/>
    </source>
</evidence>
<dbReference type="PROSITE" id="PS51782">
    <property type="entry name" value="LYSM"/>
    <property type="match status" value="2"/>
</dbReference>
<dbReference type="CDD" id="cd00118">
    <property type="entry name" value="LysM"/>
    <property type="match status" value="2"/>
</dbReference>
<dbReference type="Gene3D" id="3.10.350.10">
    <property type="entry name" value="LysM domain"/>
    <property type="match status" value="2"/>
</dbReference>
<dbReference type="InterPro" id="IPR016047">
    <property type="entry name" value="M23ase_b-sheet_dom"/>
</dbReference>
<gene>
    <name evidence="3" type="ORF">A3I92_00640</name>
</gene>
<dbReference type="CDD" id="cd12797">
    <property type="entry name" value="M23_peptidase"/>
    <property type="match status" value="1"/>
</dbReference>
<dbReference type="InterPro" id="IPR018392">
    <property type="entry name" value="LysM"/>
</dbReference>
<dbReference type="SMART" id="SM00257">
    <property type="entry name" value="LysM"/>
    <property type="match status" value="2"/>
</dbReference>
<dbReference type="Pfam" id="PF01476">
    <property type="entry name" value="LysM"/>
    <property type="match status" value="2"/>
</dbReference>
<evidence type="ECO:0000313" key="4">
    <source>
        <dbReference type="Proteomes" id="UP000177676"/>
    </source>
</evidence>
<dbReference type="InterPro" id="IPR036779">
    <property type="entry name" value="LysM_dom_sf"/>
</dbReference>
<dbReference type="InterPro" id="IPR011055">
    <property type="entry name" value="Dup_hybrid_motif"/>
</dbReference>
<dbReference type="InterPro" id="IPR050570">
    <property type="entry name" value="Cell_wall_metabolism_enzyme"/>
</dbReference>
<evidence type="ECO:0000256" key="1">
    <source>
        <dbReference type="SAM" id="SignalP"/>
    </source>
</evidence>
<dbReference type="SUPFAM" id="SSF51261">
    <property type="entry name" value="Duplicated hybrid motif"/>
    <property type="match status" value="1"/>
</dbReference>
<feature type="chain" id="PRO_5009535712" description="LysM domain-containing protein" evidence="1">
    <location>
        <begin position="22"/>
        <end position="335"/>
    </location>
</feature>
<keyword evidence="1" id="KW-0732">Signal</keyword>
<dbReference type="Gene3D" id="2.70.70.10">
    <property type="entry name" value="Glucose Permease (Domain IIA)"/>
    <property type="match status" value="1"/>
</dbReference>
<dbReference type="AlphaFoldDB" id="A0A1F8H0K3"/>
<dbReference type="PANTHER" id="PTHR21666:SF270">
    <property type="entry name" value="MUREIN HYDROLASE ACTIVATOR ENVC"/>
    <property type="match status" value="1"/>
</dbReference>
<evidence type="ECO:0000259" key="2">
    <source>
        <dbReference type="PROSITE" id="PS51782"/>
    </source>
</evidence>
<name>A0A1F8H0K3_9BACT</name>
<dbReference type="GO" id="GO:0004222">
    <property type="term" value="F:metalloendopeptidase activity"/>
    <property type="evidence" value="ECO:0007669"/>
    <property type="project" value="TreeGrafter"/>
</dbReference>
<dbReference type="PANTHER" id="PTHR21666">
    <property type="entry name" value="PEPTIDASE-RELATED"/>
    <property type="match status" value="1"/>
</dbReference>
<sequence>MAAAVISALFFGFFNVQSASAGWFSFLDKIFQKEEIIQSAAVINVQTIPLLNAPTNENLLAGTGGGEINIVENTALLPVVGPLGSLADVLEEQKKSDQISIYVVREKDTLSQIAKLFGVSVNTIIWANDEIKHGNLIKSGQTLIILPIDGIKYVVKKGDTISKIAKEFKGDADEIMEFNGLIRENELVTGMEIMVPNGEYDLPKYDFPAGPGVGAKQYAGYYLRPINGGRRTQGIHGYNGVDLAASWGAPVLAAASGDVIISKNQGWNGGYGNYIVISHPNGTQTLYSHLSKNIVFSGWHVAQGQIIGYVGSTGRSTGPHLHFEIRGGPPNPFAF</sequence>
<dbReference type="Pfam" id="PF01551">
    <property type="entry name" value="Peptidase_M23"/>
    <property type="match status" value="1"/>
</dbReference>
<feature type="signal peptide" evidence="1">
    <location>
        <begin position="1"/>
        <end position="21"/>
    </location>
</feature>
<dbReference type="SUPFAM" id="SSF54106">
    <property type="entry name" value="LysM domain"/>
    <property type="match status" value="1"/>
</dbReference>
<dbReference type="EMBL" id="MGKS01000041">
    <property type="protein sequence ID" value="OGN31192.1"/>
    <property type="molecule type" value="Genomic_DNA"/>
</dbReference>
<comment type="caution">
    <text evidence="3">The sequence shown here is derived from an EMBL/GenBank/DDBJ whole genome shotgun (WGS) entry which is preliminary data.</text>
</comment>
<feature type="domain" description="LysM" evidence="2">
    <location>
        <begin position="151"/>
        <end position="195"/>
    </location>
</feature>
<proteinExistence type="predicted"/>